<dbReference type="STRING" id="1076256.A0A2H3ANL6"/>
<evidence type="ECO:0000313" key="2">
    <source>
        <dbReference type="Proteomes" id="UP000218334"/>
    </source>
</evidence>
<reference evidence="2" key="1">
    <citation type="journal article" date="2017" name="Nat. Ecol. Evol.">
        <title>Genome expansion and lineage-specific genetic innovations in the forest pathogenic fungi Armillaria.</title>
        <authorList>
            <person name="Sipos G."/>
            <person name="Prasanna A.N."/>
            <person name="Walter M.C."/>
            <person name="O'Connor E."/>
            <person name="Balint B."/>
            <person name="Krizsan K."/>
            <person name="Kiss B."/>
            <person name="Hess J."/>
            <person name="Varga T."/>
            <person name="Slot J."/>
            <person name="Riley R."/>
            <person name="Boka B."/>
            <person name="Rigling D."/>
            <person name="Barry K."/>
            <person name="Lee J."/>
            <person name="Mihaltcheva S."/>
            <person name="LaButti K."/>
            <person name="Lipzen A."/>
            <person name="Waldron R."/>
            <person name="Moloney N.M."/>
            <person name="Sperisen C."/>
            <person name="Kredics L."/>
            <person name="Vagvoelgyi C."/>
            <person name="Patrignani A."/>
            <person name="Fitzpatrick D."/>
            <person name="Nagy I."/>
            <person name="Doyle S."/>
            <person name="Anderson J.B."/>
            <person name="Grigoriev I.V."/>
            <person name="Gueldener U."/>
            <person name="Muensterkoetter M."/>
            <person name="Nagy L.G."/>
        </authorList>
    </citation>
    <scope>NUCLEOTIDE SEQUENCE [LARGE SCALE GENOMIC DNA]</scope>
    <source>
        <strain evidence="2">28-4</strain>
    </source>
</reference>
<organism evidence="1 2">
    <name type="scientific">Armillaria solidipes</name>
    <dbReference type="NCBI Taxonomy" id="1076256"/>
    <lineage>
        <taxon>Eukaryota</taxon>
        <taxon>Fungi</taxon>
        <taxon>Dikarya</taxon>
        <taxon>Basidiomycota</taxon>
        <taxon>Agaricomycotina</taxon>
        <taxon>Agaricomycetes</taxon>
        <taxon>Agaricomycetidae</taxon>
        <taxon>Agaricales</taxon>
        <taxon>Marasmiineae</taxon>
        <taxon>Physalacriaceae</taxon>
        <taxon>Armillaria</taxon>
    </lineage>
</organism>
<dbReference type="AlphaFoldDB" id="A0A2H3ANL6"/>
<gene>
    <name evidence="1" type="ORF">ARMSODRAFT_1026469</name>
</gene>
<evidence type="ECO:0000313" key="1">
    <source>
        <dbReference type="EMBL" id="PBK60425.1"/>
    </source>
</evidence>
<proteinExistence type="predicted"/>
<name>A0A2H3ANL6_9AGAR</name>
<protein>
    <submittedName>
        <fullName evidence="1">Uncharacterized protein</fullName>
    </submittedName>
</protein>
<dbReference type="InterPro" id="IPR046521">
    <property type="entry name" value="DUF6698"/>
</dbReference>
<accession>A0A2H3ANL6</accession>
<sequence>MFLFPSFEKHVGQLEDLESDEPLKAIFEILAAIINAGSHSGHSDDTTKISDNIMRLSTKELTDETLLLTLKKYQCGFNHLHMAHLLCLQRNAEYDALDLYSTIKGKMNLKAMLEEMVVYAAVQARFTLSSCTIWSDQSDGFDLKHFNCKLCKIFIDSSNEDGDTWTKDTLEFYITYASSLFHCLLFKFISSEILKPKAKKNNEEINEDNNKSIIDQNHQACIKE</sequence>
<dbReference type="Pfam" id="PF20414">
    <property type="entry name" value="DUF6698"/>
    <property type="match status" value="2"/>
</dbReference>
<dbReference type="Proteomes" id="UP000218334">
    <property type="component" value="Unassembled WGS sequence"/>
</dbReference>
<keyword evidence="2" id="KW-1185">Reference proteome</keyword>
<dbReference type="EMBL" id="KZ293486">
    <property type="protein sequence ID" value="PBK60425.1"/>
    <property type="molecule type" value="Genomic_DNA"/>
</dbReference>